<accession>A0A1F6TSI7</accession>
<dbReference type="EMBL" id="MFSU01000039">
    <property type="protein sequence ID" value="OGI48045.1"/>
    <property type="molecule type" value="Genomic_DNA"/>
</dbReference>
<evidence type="ECO:0000313" key="3">
    <source>
        <dbReference type="Proteomes" id="UP000178885"/>
    </source>
</evidence>
<evidence type="ECO:0000256" key="1">
    <source>
        <dbReference type="SAM" id="SignalP"/>
    </source>
</evidence>
<dbReference type="Gene3D" id="3.40.50.2300">
    <property type="match status" value="2"/>
</dbReference>
<proteinExistence type="predicted"/>
<organism evidence="2 3">
    <name type="scientific">Candidatus Muproteobacteria bacterium RBG_16_65_34</name>
    <dbReference type="NCBI Taxonomy" id="1817760"/>
    <lineage>
        <taxon>Bacteria</taxon>
        <taxon>Pseudomonadati</taxon>
        <taxon>Pseudomonadota</taxon>
        <taxon>Candidatus Muproteobacteria</taxon>
    </lineage>
</organism>
<dbReference type="PANTHER" id="PTHR35271">
    <property type="entry name" value="ABC TRANSPORTER, SUBSTRATE-BINDING LIPOPROTEIN-RELATED"/>
    <property type="match status" value="1"/>
</dbReference>
<dbReference type="Proteomes" id="UP000178885">
    <property type="component" value="Unassembled WGS sequence"/>
</dbReference>
<feature type="chain" id="PRO_5009526824" description="ABC transporter substrate-binding protein" evidence="1">
    <location>
        <begin position="26"/>
        <end position="317"/>
    </location>
</feature>
<dbReference type="PANTHER" id="PTHR35271:SF1">
    <property type="entry name" value="ABC TRANSPORTER, SUBSTRATE-BINDING LIPOPROTEIN"/>
    <property type="match status" value="1"/>
</dbReference>
<evidence type="ECO:0008006" key="4">
    <source>
        <dbReference type="Google" id="ProtNLM"/>
    </source>
</evidence>
<comment type="caution">
    <text evidence="2">The sequence shown here is derived from an EMBL/GenBank/DDBJ whole genome shotgun (WGS) entry which is preliminary data.</text>
</comment>
<dbReference type="AlphaFoldDB" id="A0A1F6TSI7"/>
<name>A0A1F6TSI7_9PROT</name>
<reference evidence="2 3" key="1">
    <citation type="journal article" date="2016" name="Nat. Commun.">
        <title>Thousands of microbial genomes shed light on interconnected biogeochemical processes in an aquifer system.</title>
        <authorList>
            <person name="Anantharaman K."/>
            <person name="Brown C.T."/>
            <person name="Hug L.A."/>
            <person name="Sharon I."/>
            <person name="Castelle C.J."/>
            <person name="Probst A.J."/>
            <person name="Thomas B.C."/>
            <person name="Singh A."/>
            <person name="Wilkins M.J."/>
            <person name="Karaoz U."/>
            <person name="Brodie E.L."/>
            <person name="Williams K.H."/>
            <person name="Hubbard S.S."/>
            <person name="Banfield J.F."/>
        </authorList>
    </citation>
    <scope>NUCLEOTIDE SEQUENCE [LARGE SCALE GENOMIC DNA]</scope>
</reference>
<dbReference type="STRING" id="1817760.A2151_05300"/>
<dbReference type="InterPro" id="IPR028082">
    <property type="entry name" value="Peripla_BP_I"/>
</dbReference>
<protein>
    <recommendedName>
        <fullName evidence="4">ABC transporter substrate-binding protein</fullName>
    </recommendedName>
</protein>
<dbReference type="Pfam" id="PF04392">
    <property type="entry name" value="ABC_sub_bind"/>
    <property type="match status" value="1"/>
</dbReference>
<dbReference type="SUPFAM" id="SSF53822">
    <property type="entry name" value="Periplasmic binding protein-like I"/>
    <property type="match status" value="1"/>
</dbReference>
<gene>
    <name evidence="2" type="ORF">A2151_05300</name>
</gene>
<sequence length="317" mass="34051">MTIVRLRRLALTAVALAGAAGPAAAQPAPDSRETRIAVLVSQEAPPYRQALAGFTRALERRGLKVSVRVGSLEGDGAKAAQALAAARPEQAQLILTLGTLATQAVAARKDLTAPVVTGLVLRVSDLGGANATGVVLEFPVETELRWLQRFFPGRRAVGVLYHPDENRSRIEAAVRTAQALGLTLVARSVERARDLPDELESLANRADLLWGVADSVVLTPQTAKPILLFSYRNRIPFVGLSQSWVKAGALYALDRDYDDIGAQCAELAFKVLRGTPPSALPPEPPRKLVYSINLRTARHMKLEIPDALLKGAQEVVD</sequence>
<evidence type="ECO:0000313" key="2">
    <source>
        <dbReference type="EMBL" id="OGI48045.1"/>
    </source>
</evidence>
<dbReference type="InterPro" id="IPR007487">
    <property type="entry name" value="ABC_transpt-TYRBP-like"/>
</dbReference>
<feature type="signal peptide" evidence="1">
    <location>
        <begin position="1"/>
        <end position="25"/>
    </location>
</feature>
<keyword evidence="1" id="KW-0732">Signal</keyword>